<protein>
    <recommendedName>
        <fullName evidence="2">SCAN box domain-containing protein</fullName>
    </recommendedName>
</protein>
<dbReference type="InterPro" id="IPR038269">
    <property type="entry name" value="SCAN_sf"/>
</dbReference>
<keyword evidence="4" id="KW-1185">Reference proteome</keyword>
<feature type="region of interest" description="Disordered" evidence="1">
    <location>
        <begin position="106"/>
        <end position="138"/>
    </location>
</feature>
<feature type="domain" description="SCAN box" evidence="2">
    <location>
        <begin position="24"/>
        <end position="97"/>
    </location>
</feature>
<evidence type="ECO:0000259" key="2">
    <source>
        <dbReference type="PROSITE" id="PS50804"/>
    </source>
</evidence>
<evidence type="ECO:0000256" key="1">
    <source>
        <dbReference type="SAM" id="MobiDB-lite"/>
    </source>
</evidence>
<accession>A0A8C4S663</accession>
<dbReference type="AlphaFoldDB" id="A0A8C4S663"/>
<dbReference type="Gene3D" id="1.10.4020.10">
    <property type="entry name" value="DNA breaking-rejoining enzymes"/>
    <property type="match status" value="1"/>
</dbReference>
<dbReference type="InterPro" id="IPR003309">
    <property type="entry name" value="SCAN_dom"/>
</dbReference>
<dbReference type="PROSITE" id="PS50804">
    <property type="entry name" value="SCAN_BOX"/>
    <property type="match status" value="1"/>
</dbReference>
<proteinExistence type="predicted"/>
<evidence type="ECO:0000313" key="3">
    <source>
        <dbReference type="Ensembl" id="ENSECRP00000009945.1"/>
    </source>
</evidence>
<dbReference type="Proteomes" id="UP000694620">
    <property type="component" value="Chromosome 6"/>
</dbReference>
<evidence type="ECO:0000313" key="4">
    <source>
        <dbReference type="Proteomes" id="UP000694620"/>
    </source>
</evidence>
<reference evidence="3" key="1">
    <citation type="submission" date="2021-06" db="EMBL/GenBank/DDBJ databases">
        <authorList>
            <consortium name="Wellcome Sanger Institute Data Sharing"/>
        </authorList>
    </citation>
    <scope>NUCLEOTIDE SEQUENCE [LARGE SCALE GENOMIC DNA]</scope>
</reference>
<organism evidence="3 4">
    <name type="scientific">Erpetoichthys calabaricus</name>
    <name type="common">Rope fish</name>
    <name type="synonym">Calamoichthys calabaricus</name>
    <dbReference type="NCBI Taxonomy" id="27687"/>
    <lineage>
        <taxon>Eukaryota</taxon>
        <taxon>Metazoa</taxon>
        <taxon>Chordata</taxon>
        <taxon>Craniata</taxon>
        <taxon>Vertebrata</taxon>
        <taxon>Euteleostomi</taxon>
        <taxon>Actinopterygii</taxon>
        <taxon>Polypteriformes</taxon>
        <taxon>Polypteridae</taxon>
        <taxon>Erpetoichthys</taxon>
    </lineage>
</organism>
<dbReference type="GeneTree" id="ENSGT00980000202087"/>
<reference evidence="3" key="2">
    <citation type="submission" date="2025-08" db="UniProtKB">
        <authorList>
            <consortium name="Ensembl"/>
        </authorList>
    </citation>
    <scope>IDENTIFICATION</scope>
</reference>
<feature type="compositionally biased region" description="Basic and acidic residues" evidence="1">
    <location>
        <begin position="125"/>
        <end position="138"/>
    </location>
</feature>
<name>A0A8C4S663_ERPCA</name>
<dbReference type="SUPFAM" id="SSF47353">
    <property type="entry name" value="Retrovirus capsid dimerization domain-like"/>
    <property type="match status" value="1"/>
</dbReference>
<sequence>MYDLLKAEILSHYGVTLDQQASEWRHWRYDPDRPGQAQGIEFWIKMGRWLRPDINQGWQIVEQVACEGFINAMPDYLAQQVRRHPFNDMKSLLDVLERQLAVNRVGGPERTARGSRQGRVATPEPFRRTSEASGKPKERTPVLPHCFKCGEVGQTLPTCLQNVELMDCTWPFSPEWVYLKKSAWTKVHPLLQIHSGRLPSYSVLSI</sequence>
<reference evidence="3" key="3">
    <citation type="submission" date="2025-09" db="UniProtKB">
        <authorList>
            <consortium name="Ensembl"/>
        </authorList>
    </citation>
    <scope>IDENTIFICATION</scope>
</reference>
<dbReference type="Ensembl" id="ENSECRT00000010110.1">
    <property type="protein sequence ID" value="ENSECRP00000009945.1"/>
    <property type="gene ID" value="ENSECRG00000006651.1"/>
</dbReference>